<evidence type="ECO:0000256" key="3">
    <source>
        <dbReference type="ARBA" id="ARBA00022475"/>
    </source>
</evidence>
<evidence type="ECO:0000256" key="6">
    <source>
        <dbReference type="ARBA" id="ARBA00023136"/>
    </source>
</evidence>
<gene>
    <name evidence="9" type="ORF">RradSPS_0376</name>
    <name evidence="10" type="ORF">SIL72_03415</name>
</gene>
<dbReference type="STRING" id="42256.RradSPS_0376"/>
<dbReference type="KEGG" id="rrd:RradSPS_0376"/>
<feature type="domain" description="VTT" evidence="8">
    <location>
        <begin position="41"/>
        <end position="167"/>
    </location>
</feature>
<evidence type="ECO:0000259" key="8">
    <source>
        <dbReference type="Pfam" id="PF09335"/>
    </source>
</evidence>
<dbReference type="OrthoDB" id="9813426at2"/>
<keyword evidence="4 7" id="KW-0812">Transmembrane</keyword>
<dbReference type="Proteomes" id="UP000025229">
    <property type="component" value="Chromosome"/>
</dbReference>
<dbReference type="HOGENOM" id="CLU_044208_4_2_11"/>
<dbReference type="PANTHER" id="PTHR42709:SF6">
    <property type="entry name" value="UNDECAPRENYL PHOSPHATE TRANSPORTER A"/>
    <property type="match status" value="1"/>
</dbReference>
<dbReference type="EMBL" id="JAWXXX010000001">
    <property type="protein sequence ID" value="MDX5893073.1"/>
    <property type="molecule type" value="Genomic_DNA"/>
</dbReference>
<proteinExistence type="inferred from homology"/>
<keyword evidence="5 7" id="KW-1133">Transmembrane helix</keyword>
<comment type="subcellular location">
    <subcellularLocation>
        <location evidence="1">Cell membrane</location>
        <topology evidence="1">Multi-pass membrane protein</topology>
    </subcellularLocation>
</comment>
<dbReference type="RefSeq" id="WP_051589230.1">
    <property type="nucleotide sequence ID" value="NZ_CP007514.1"/>
</dbReference>
<feature type="transmembrane region" description="Helical" evidence="7">
    <location>
        <begin position="152"/>
        <end position="177"/>
    </location>
</feature>
<dbReference type="InterPro" id="IPR032816">
    <property type="entry name" value="VTT_dom"/>
</dbReference>
<reference evidence="9 11" key="1">
    <citation type="submission" date="2014-03" db="EMBL/GenBank/DDBJ databases">
        <title>Complete genome sequence of the Radio-Resistant Rubrobacter radiotolerans RSPS-4.</title>
        <authorList>
            <person name="Egas C.C."/>
            <person name="Barroso C.C."/>
            <person name="Froufe H.J.C."/>
            <person name="Pacheco J.J."/>
            <person name="Albuquerque L.L."/>
            <person name="da Costa M.M.S."/>
        </authorList>
    </citation>
    <scope>NUCLEOTIDE SEQUENCE [LARGE SCALE GENOMIC DNA]</scope>
    <source>
        <strain evidence="9 11">RSPS-4</strain>
    </source>
</reference>
<evidence type="ECO:0000313" key="11">
    <source>
        <dbReference type="Proteomes" id="UP000025229"/>
    </source>
</evidence>
<reference evidence="10" key="2">
    <citation type="submission" date="2023-11" db="EMBL/GenBank/DDBJ databases">
        <title>MicrobeMod: A computational toolkit for identifying prokaryotic methylation and restriction-modification with nanopore sequencing.</title>
        <authorList>
            <person name="Crits-Christoph A."/>
            <person name="Kang S.C."/>
            <person name="Lee H."/>
            <person name="Ostrov N."/>
        </authorList>
    </citation>
    <scope>NUCLEOTIDE SEQUENCE</scope>
    <source>
        <strain evidence="10">ATCC 51242</strain>
    </source>
</reference>
<dbReference type="EMBL" id="CP007514">
    <property type="protein sequence ID" value="AHY45659.1"/>
    <property type="molecule type" value="Genomic_DNA"/>
</dbReference>
<keyword evidence="11" id="KW-1185">Reference proteome</keyword>
<feature type="transmembrane region" description="Helical" evidence="7">
    <location>
        <begin position="25"/>
        <end position="50"/>
    </location>
</feature>
<organism evidence="9 11">
    <name type="scientific">Rubrobacter radiotolerans</name>
    <name type="common">Arthrobacter radiotolerans</name>
    <dbReference type="NCBI Taxonomy" id="42256"/>
    <lineage>
        <taxon>Bacteria</taxon>
        <taxon>Bacillati</taxon>
        <taxon>Actinomycetota</taxon>
        <taxon>Rubrobacteria</taxon>
        <taxon>Rubrobacterales</taxon>
        <taxon>Rubrobacteraceae</taxon>
        <taxon>Rubrobacter</taxon>
    </lineage>
</organism>
<evidence type="ECO:0000256" key="1">
    <source>
        <dbReference type="ARBA" id="ARBA00004651"/>
    </source>
</evidence>
<dbReference type="PANTHER" id="PTHR42709">
    <property type="entry name" value="ALKALINE PHOSPHATASE LIKE PROTEIN"/>
    <property type="match status" value="1"/>
</dbReference>
<dbReference type="AlphaFoldDB" id="A0A023X0S3"/>
<dbReference type="eggNOG" id="COG0586">
    <property type="taxonomic scope" value="Bacteria"/>
</dbReference>
<comment type="similarity">
    <text evidence="2">Belongs to the DedA family.</text>
</comment>
<evidence type="ECO:0000313" key="9">
    <source>
        <dbReference type="EMBL" id="AHY45659.1"/>
    </source>
</evidence>
<name>A0A023X0S3_RUBRA</name>
<dbReference type="InterPro" id="IPR051311">
    <property type="entry name" value="DedA_domain"/>
</dbReference>
<sequence>MPPVETFLDPETVNGALELIERYGYFMLVIGALLQGVGLPLPAQTILLAAGVLAGQGVLDPFFAGISGLLGAIVGSQVGYLIGRRGGRPFVLRWGRYVKITPERMERVETLFDRYGDRAVLVARFIPFLKTFGYLSAGTVGMSRIVFLRNDVIGTTAWVAFSVLLGVLLSEGVMALIT</sequence>
<accession>A0A023X0S3</accession>
<keyword evidence="3" id="KW-1003">Cell membrane</keyword>
<evidence type="ECO:0000256" key="4">
    <source>
        <dbReference type="ARBA" id="ARBA00022692"/>
    </source>
</evidence>
<evidence type="ECO:0000313" key="10">
    <source>
        <dbReference type="EMBL" id="MDX5893073.1"/>
    </source>
</evidence>
<dbReference type="Proteomes" id="UP001281130">
    <property type="component" value="Unassembled WGS sequence"/>
</dbReference>
<protein>
    <submittedName>
        <fullName evidence="10">DedA family protein</fullName>
    </submittedName>
    <submittedName>
        <fullName evidence="9">Putative membrane-associated protein</fullName>
    </submittedName>
</protein>
<evidence type="ECO:0000256" key="7">
    <source>
        <dbReference type="SAM" id="Phobius"/>
    </source>
</evidence>
<feature type="transmembrane region" description="Helical" evidence="7">
    <location>
        <begin position="62"/>
        <end position="83"/>
    </location>
</feature>
<evidence type="ECO:0000256" key="5">
    <source>
        <dbReference type="ARBA" id="ARBA00022989"/>
    </source>
</evidence>
<dbReference type="GO" id="GO:0005886">
    <property type="term" value="C:plasma membrane"/>
    <property type="evidence" value="ECO:0007669"/>
    <property type="project" value="UniProtKB-SubCell"/>
</dbReference>
<dbReference type="Pfam" id="PF09335">
    <property type="entry name" value="VTT_dom"/>
    <property type="match status" value="1"/>
</dbReference>
<keyword evidence="6 7" id="KW-0472">Membrane</keyword>
<evidence type="ECO:0000256" key="2">
    <source>
        <dbReference type="ARBA" id="ARBA00010792"/>
    </source>
</evidence>